<reference evidence="2 3" key="1">
    <citation type="submission" date="2024-08" db="EMBL/GenBank/DDBJ databases">
        <title>Tateyamaria sp. nov., isolated from marine algae.</title>
        <authorList>
            <person name="Choi B.J."/>
            <person name="Kim J.M."/>
            <person name="Lee J.K."/>
            <person name="Choi D.G."/>
            <person name="Bayburt H."/>
            <person name="Baek J.H."/>
            <person name="Han D.M."/>
            <person name="Jeon C.O."/>
        </authorList>
    </citation>
    <scope>NUCLEOTIDE SEQUENCE [LARGE SCALE GENOMIC DNA]</scope>
    <source>
        <strain evidence="2 3">KMU-156</strain>
    </source>
</reference>
<dbReference type="RefSeq" id="WP_407592832.1">
    <property type="nucleotide sequence ID" value="NZ_JBHDIY010000002.1"/>
</dbReference>
<dbReference type="EMBL" id="JBHDIY010000002">
    <property type="protein sequence ID" value="MFL4470996.1"/>
    <property type="molecule type" value="Genomic_DNA"/>
</dbReference>
<protein>
    <submittedName>
        <fullName evidence="2">DUF1127 domain-containing protein</fullName>
    </submittedName>
</protein>
<evidence type="ECO:0000259" key="1">
    <source>
        <dbReference type="Pfam" id="PF06568"/>
    </source>
</evidence>
<gene>
    <name evidence="2" type="ORF">ACERZ8_14310</name>
</gene>
<name>A0ABW8UYK5_9RHOB</name>
<proteinExistence type="predicted"/>
<dbReference type="Proteomes" id="UP001627408">
    <property type="component" value="Unassembled WGS sequence"/>
</dbReference>
<dbReference type="Pfam" id="PF06568">
    <property type="entry name" value="YjiS-like"/>
    <property type="match status" value="1"/>
</dbReference>
<keyword evidence="3" id="KW-1185">Reference proteome</keyword>
<accession>A0ABW8UYK5</accession>
<dbReference type="InterPro" id="IPR009506">
    <property type="entry name" value="YjiS-like"/>
</dbReference>
<feature type="domain" description="YjiS-like" evidence="1">
    <location>
        <begin position="35"/>
        <end position="67"/>
    </location>
</feature>
<evidence type="ECO:0000313" key="3">
    <source>
        <dbReference type="Proteomes" id="UP001627408"/>
    </source>
</evidence>
<comment type="caution">
    <text evidence="2">The sequence shown here is derived from an EMBL/GenBank/DDBJ whole genome shotgun (WGS) entry which is preliminary data.</text>
</comment>
<sequence>MTHVSTTPADHLAYLTAQNRMPAASVIAVRVAVVMSKWATRRRTRLALKQLSDHQLRDVGLTPAEAYYESRRVFWRA</sequence>
<organism evidence="2 3">
    <name type="scientific">Tateyamaria armeniaca</name>
    <dbReference type="NCBI Taxonomy" id="2518930"/>
    <lineage>
        <taxon>Bacteria</taxon>
        <taxon>Pseudomonadati</taxon>
        <taxon>Pseudomonadota</taxon>
        <taxon>Alphaproteobacteria</taxon>
        <taxon>Rhodobacterales</taxon>
        <taxon>Roseobacteraceae</taxon>
        <taxon>Tateyamaria</taxon>
    </lineage>
</organism>
<evidence type="ECO:0000313" key="2">
    <source>
        <dbReference type="EMBL" id="MFL4470996.1"/>
    </source>
</evidence>